<dbReference type="SUPFAM" id="SSF52402">
    <property type="entry name" value="Adenine nucleotide alpha hydrolases-like"/>
    <property type="match status" value="1"/>
</dbReference>
<dbReference type="Gene3D" id="3.40.50.620">
    <property type="entry name" value="HUPs"/>
    <property type="match status" value="1"/>
</dbReference>
<keyword evidence="6 9" id="KW-0061">Asparagine biosynthesis</keyword>
<dbReference type="GO" id="GO:0004066">
    <property type="term" value="F:asparagine synthase (glutamine-hydrolyzing) activity"/>
    <property type="evidence" value="ECO:0007669"/>
    <property type="project" value="UniProtKB-EC"/>
</dbReference>
<dbReference type="EMBL" id="LT629765">
    <property type="protein sequence ID" value="SDR86100.1"/>
    <property type="molecule type" value="Genomic_DNA"/>
</dbReference>
<dbReference type="PANTHER" id="PTHR43284">
    <property type="entry name" value="ASPARAGINE SYNTHETASE (GLUTAMINE-HYDROLYZING)"/>
    <property type="match status" value="1"/>
</dbReference>
<name>A0A1H1MHH6_9CORY</name>
<protein>
    <recommendedName>
        <fullName evidence="3">asparagine synthase (glutamine-hydrolyzing)</fullName>
        <ecNumber evidence="3">6.3.5.4</ecNumber>
    </recommendedName>
</protein>
<dbReference type="InterPro" id="IPR014729">
    <property type="entry name" value="Rossmann-like_a/b/a_fold"/>
</dbReference>
<evidence type="ECO:0000256" key="5">
    <source>
        <dbReference type="ARBA" id="ARBA00022840"/>
    </source>
</evidence>
<dbReference type="PROSITE" id="PS51278">
    <property type="entry name" value="GATASE_TYPE_2"/>
    <property type="match status" value="1"/>
</dbReference>
<feature type="site" description="Important for beta-aspartyl-AMP intermediate formation" evidence="11">
    <location>
        <position position="372"/>
    </location>
</feature>
<dbReference type="InterPro" id="IPR006426">
    <property type="entry name" value="Asn_synth_AEB"/>
</dbReference>
<evidence type="ECO:0000256" key="7">
    <source>
        <dbReference type="ARBA" id="ARBA00022962"/>
    </source>
</evidence>
<comment type="similarity">
    <text evidence="2">Belongs to the asparagine synthetase family.</text>
</comment>
<dbReference type="EC" id="6.3.5.4" evidence="3"/>
<sequence>MCGLLAMLAASGDGTAYVTAVEQALPCMYHRGPDAAGTWHDDDAVFGFNRLAIIDLEHSHQPLRWGPADNPQRYALTFNGEIYNYVELREELAAAGYDFRTSGDGEPILVGYHHWGADVVNHLRGMFGFVIWDTETRTMFAARDPFGIKPLYYATTAAGTVFASEKKSILAMAPHIGLGLDLDHRAIEHYADLQYVPEPESLHSQIRRVESGSTVTLSPGGEVTSERYFTPQFRTAAVREGQEEELYERITAALEDSVAKHMRADVTVGSFLSGGIDSTAVAALAKRHNPNLLTFTTGFEREGYSEVDVAAESAEAIGVEHIVKIVSPEEYAEAIPKIMWYLDDPVADPSLVPLYFVAQEARKHVKVVLSGEGADELFGGYTIYKEPLSLAPFDKVPSPLLKGLRALSRALPEGMKGKSLLERGTTPIEERYYGNARSFNFEQLQRVLPWAKKEWDHREVTAPIYASSTHMDPVARMQNLDLFTWMRGDILVKADKMNMANSLELRVPFLDKEVFEVAQTIPTELKIAHGTTKYALRKAMEKIVPAHVLHRKKLGFPVPMRHWLAGDELHGWAQDTINESETGDIFDKAEVLKMLQEHRRGSSDHSRRLWTVLAFMVWHGIFVEERIDPQIEHKDYPVQL</sequence>
<evidence type="ECO:0000313" key="13">
    <source>
        <dbReference type="EMBL" id="SDR86100.1"/>
    </source>
</evidence>
<evidence type="ECO:0000256" key="4">
    <source>
        <dbReference type="ARBA" id="ARBA00022741"/>
    </source>
</evidence>
<evidence type="ECO:0000256" key="11">
    <source>
        <dbReference type="PIRSR" id="PIRSR001589-3"/>
    </source>
</evidence>
<dbReference type="InterPro" id="IPR029055">
    <property type="entry name" value="Ntn_hydrolases_N"/>
</dbReference>
<evidence type="ECO:0000259" key="12">
    <source>
        <dbReference type="PROSITE" id="PS51278"/>
    </source>
</evidence>
<dbReference type="NCBIfam" id="TIGR01536">
    <property type="entry name" value="asn_synth_AEB"/>
    <property type="match status" value="1"/>
</dbReference>
<feature type="active site" description="For GATase activity" evidence="9">
    <location>
        <position position="2"/>
    </location>
</feature>
<feature type="binding site" evidence="10">
    <location>
        <begin position="370"/>
        <end position="371"/>
    </location>
    <ligand>
        <name>ATP</name>
        <dbReference type="ChEBI" id="CHEBI:30616"/>
    </ligand>
</feature>
<dbReference type="Gene3D" id="3.60.20.10">
    <property type="entry name" value="Glutamine Phosphoribosylpyrophosphate, subunit 1, domain 1"/>
    <property type="match status" value="1"/>
</dbReference>
<dbReference type="Pfam" id="PF00733">
    <property type="entry name" value="Asn_synthase"/>
    <property type="match status" value="1"/>
</dbReference>
<dbReference type="Proteomes" id="UP000182237">
    <property type="component" value="Chromosome I"/>
</dbReference>
<dbReference type="InterPro" id="IPR033738">
    <property type="entry name" value="AsnB_N"/>
</dbReference>
<feature type="domain" description="Glutamine amidotransferase type-2" evidence="12">
    <location>
        <begin position="2"/>
        <end position="220"/>
    </location>
</feature>
<dbReference type="PANTHER" id="PTHR43284:SF1">
    <property type="entry name" value="ASPARAGINE SYNTHETASE"/>
    <property type="match status" value="1"/>
</dbReference>
<dbReference type="eggNOG" id="COG0367">
    <property type="taxonomic scope" value="Bacteria"/>
</dbReference>
<dbReference type="InterPro" id="IPR001962">
    <property type="entry name" value="Asn_synthase"/>
</dbReference>
<evidence type="ECO:0000256" key="6">
    <source>
        <dbReference type="ARBA" id="ARBA00022888"/>
    </source>
</evidence>
<keyword evidence="9" id="KW-0028">Amino-acid biosynthesis</keyword>
<keyword evidence="7 9" id="KW-0315">Glutamine amidotransferase</keyword>
<accession>A0A1H1MHH6</accession>
<dbReference type="GO" id="GO:0005829">
    <property type="term" value="C:cytosol"/>
    <property type="evidence" value="ECO:0007669"/>
    <property type="project" value="TreeGrafter"/>
</dbReference>
<evidence type="ECO:0000256" key="8">
    <source>
        <dbReference type="ARBA" id="ARBA00048741"/>
    </source>
</evidence>
<dbReference type="AlphaFoldDB" id="A0A1H1MHH6"/>
<dbReference type="RefSeq" id="WP_081582811.1">
    <property type="nucleotide sequence ID" value="NZ_LT629765.1"/>
</dbReference>
<evidence type="ECO:0000256" key="9">
    <source>
        <dbReference type="PIRSR" id="PIRSR001589-1"/>
    </source>
</evidence>
<gene>
    <name evidence="13" type="ORF">SAMN04488539_0526</name>
</gene>
<evidence type="ECO:0000313" key="14">
    <source>
        <dbReference type="Proteomes" id="UP000182237"/>
    </source>
</evidence>
<keyword evidence="4 10" id="KW-0547">Nucleotide-binding</keyword>
<organism evidence="13 14">
    <name type="scientific">Corynebacterium timonense</name>
    <dbReference type="NCBI Taxonomy" id="441500"/>
    <lineage>
        <taxon>Bacteria</taxon>
        <taxon>Bacillati</taxon>
        <taxon>Actinomycetota</taxon>
        <taxon>Actinomycetes</taxon>
        <taxon>Mycobacteriales</taxon>
        <taxon>Corynebacteriaceae</taxon>
        <taxon>Corynebacterium</taxon>
    </lineage>
</organism>
<dbReference type="InterPro" id="IPR051786">
    <property type="entry name" value="ASN_synthetase/amidase"/>
</dbReference>
<dbReference type="GO" id="GO:0005524">
    <property type="term" value="F:ATP binding"/>
    <property type="evidence" value="ECO:0007669"/>
    <property type="project" value="UniProtKB-KW"/>
</dbReference>
<evidence type="ECO:0000256" key="10">
    <source>
        <dbReference type="PIRSR" id="PIRSR001589-2"/>
    </source>
</evidence>
<dbReference type="SUPFAM" id="SSF56235">
    <property type="entry name" value="N-terminal nucleophile aminohydrolases (Ntn hydrolases)"/>
    <property type="match status" value="1"/>
</dbReference>
<dbReference type="CDD" id="cd01991">
    <property type="entry name" value="Asn_synthase_B_C"/>
    <property type="match status" value="1"/>
</dbReference>
<dbReference type="OrthoDB" id="9763290at2"/>
<dbReference type="CDD" id="cd00712">
    <property type="entry name" value="AsnB"/>
    <property type="match status" value="1"/>
</dbReference>
<evidence type="ECO:0000256" key="3">
    <source>
        <dbReference type="ARBA" id="ARBA00012737"/>
    </source>
</evidence>
<feature type="binding site" evidence="10">
    <location>
        <position position="104"/>
    </location>
    <ligand>
        <name>L-glutamine</name>
        <dbReference type="ChEBI" id="CHEBI:58359"/>
    </ligand>
</feature>
<evidence type="ECO:0000256" key="2">
    <source>
        <dbReference type="ARBA" id="ARBA00005752"/>
    </source>
</evidence>
<dbReference type="PIRSF" id="PIRSF001589">
    <property type="entry name" value="Asn_synthetase_glu-h"/>
    <property type="match status" value="1"/>
</dbReference>
<comment type="catalytic activity">
    <reaction evidence="8">
        <text>L-aspartate + L-glutamine + ATP + H2O = L-asparagine + L-glutamate + AMP + diphosphate + H(+)</text>
        <dbReference type="Rhea" id="RHEA:12228"/>
        <dbReference type="ChEBI" id="CHEBI:15377"/>
        <dbReference type="ChEBI" id="CHEBI:15378"/>
        <dbReference type="ChEBI" id="CHEBI:29985"/>
        <dbReference type="ChEBI" id="CHEBI:29991"/>
        <dbReference type="ChEBI" id="CHEBI:30616"/>
        <dbReference type="ChEBI" id="CHEBI:33019"/>
        <dbReference type="ChEBI" id="CHEBI:58048"/>
        <dbReference type="ChEBI" id="CHEBI:58359"/>
        <dbReference type="ChEBI" id="CHEBI:456215"/>
        <dbReference type="EC" id="6.3.5.4"/>
    </reaction>
</comment>
<dbReference type="GO" id="GO:0006529">
    <property type="term" value="P:asparagine biosynthetic process"/>
    <property type="evidence" value="ECO:0007669"/>
    <property type="project" value="UniProtKB-KW"/>
</dbReference>
<proteinExistence type="inferred from homology"/>
<dbReference type="STRING" id="1203190.GCA_000312345_00250"/>
<dbReference type="Pfam" id="PF13537">
    <property type="entry name" value="GATase_7"/>
    <property type="match status" value="1"/>
</dbReference>
<keyword evidence="14" id="KW-1185">Reference proteome</keyword>
<keyword evidence="5 10" id="KW-0067">ATP-binding</keyword>
<dbReference type="InterPro" id="IPR017932">
    <property type="entry name" value="GATase_2_dom"/>
</dbReference>
<reference evidence="13 14" key="1">
    <citation type="submission" date="2016-10" db="EMBL/GenBank/DDBJ databases">
        <authorList>
            <person name="de Groot N.N."/>
        </authorList>
    </citation>
    <scope>NUCLEOTIDE SEQUENCE [LARGE SCALE GENOMIC DNA]</scope>
    <source>
        <strain evidence="13 14">DSM 45434</strain>
    </source>
</reference>
<evidence type="ECO:0000256" key="1">
    <source>
        <dbReference type="ARBA" id="ARBA00005187"/>
    </source>
</evidence>
<comment type="pathway">
    <text evidence="1">Amino-acid biosynthesis; L-asparagine biosynthesis; L-asparagine from L-aspartate (L-Gln route): step 1/1.</text>
</comment>